<protein>
    <submittedName>
        <fullName evidence="1">Uncharacterized protein</fullName>
    </submittedName>
</protein>
<evidence type="ECO:0000313" key="1">
    <source>
        <dbReference type="EMBL" id="PWV07895.1"/>
    </source>
</evidence>
<organism evidence="1 2">
    <name type="scientific">Trypanosoma cruzi</name>
    <dbReference type="NCBI Taxonomy" id="5693"/>
    <lineage>
        <taxon>Eukaryota</taxon>
        <taxon>Discoba</taxon>
        <taxon>Euglenozoa</taxon>
        <taxon>Kinetoplastea</taxon>
        <taxon>Metakinetoplastina</taxon>
        <taxon>Trypanosomatida</taxon>
        <taxon>Trypanosomatidae</taxon>
        <taxon>Trypanosoma</taxon>
        <taxon>Schizotrypanum</taxon>
    </lineage>
</organism>
<dbReference type="InterPro" id="IPR027417">
    <property type="entry name" value="P-loop_NTPase"/>
</dbReference>
<dbReference type="VEuPathDB" id="TriTrypDB:TcG_10647"/>
<dbReference type="VEuPathDB" id="TriTrypDB:TcYC6_0051450"/>
<gene>
    <name evidence="1" type="ORF">C3747_96g32</name>
</gene>
<sequence>MQHTMDVEEEMCFAPAIHCFQGIWKHDDPLFFIHGLRQLMRLATERVARSYRYRVGGMFVDYWMLYRSLVEEAETWECSEERLEERRKTKPLDILAETIAVAEIDHLLVLGSAWLCFKIAQRVHARVGGSRMKPFVMPSAVVCSNDSSVHLFLVEIPMDHLITDETELATEKRRVSEEAVATHSHCFWLLATDGGVGIPTSVGVGMLLSSLHSSRIMAKLGFNRGKRPCSRRTESRAPLLALERLIIPRI</sequence>
<dbReference type="VEuPathDB" id="TriTrypDB:TCDM_06650"/>
<dbReference type="VEuPathDB" id="TriTrypDB:C3747_96g32"/>
<dbReference type="Proteomes" id="UP000246078">
    <property type="component" value="Unassembled WGS sequence"/>
</dbReference>
<comment type="caution">
    <text evidence="1">The sequence shown here is derived from an EMBL/GenBank/DDBJ whole genome shotgun (WGS) entry which is preliminary data.</text>
</comment>
<dbReference type="AlphaFoldDB" id="A0A2V2WHY0"/>
<dbReference type="VEuPathDB" id="TriTrypDB:C4B63_10g429"/>
<reference evidence="1 2" key="1">
    <citation type="journal article" date="2018" name="Microb. Genom.">
        <title>Expanding an expanded genome: long-read sequencing of Trypanosoma cruzi.</title>
        <authorList>
            <person name="Berna L."/>
            <person name="Rodriguez M."/>
            <person name="Chiribao M.L."/>
            <person name="Parodi-Talice A."/>
            <person name="Pita S."/>
            <person name="Rijo G."/>
            <person name="Alvarez-Valin F."/>
            <person name="Robello C."/>
        </authorList>
    </citation>
    <scope>NUCLEOTIDE SEQUENCE [LARGE SCALE GENOMIC DNA]</scope>
    <source>
        <strain evidence="1 2">TCC</strain>
    </source>
</reference>
<proteinExistence type="predicted"/>
<dbReference type="VEuPathDB" id="TriTrypDB:TcCL_ESM11773"/>
<dbReference type="EMBL" id="PRFC01000096">
    <property type="protein sequence ID" value="PWV07895.1"/>
    <property type="molecule type" value="Genomic_DNA"/>
</dbReference>
<accession>A0A2V2WHY0</accession>
<dbReference type="VEuPathDB" id="TriTrypDB:TcBrA4_0128190"/>
<dbReference type="Gene3D" id="3.40.50.300">
    <property type="entry name" value="P-loop containing nucleotide triphosphate hydrolases"/>
    <property type="match status" value="1"/>
</dbReference>
<name>A0A2V2WHY0_TRYCR</name>
<dbReference type="VEuPathDB" id="TriTrypDB:TCSYLVIO_004254"/>
<evidence type="ECO:0000313" key="2">
    <source>
        <dbReference type="Proteomes" id="UP000246078"/>
    </source>
</evidence>